<dbReference type="OrthoDB" id="9792692at2"/>
<dbReference type="NCBIfam" id="TIGR00507">
    <property type="entry name" value="aroE"/>
    <property type="match status" value="1"/>
</dbReference>
<feature type="binding site" evidence="8">
    <location>
        <position position="248"/>
    </location>
    <ligand>
        <name>shikimate</name>
        <dbReference type="ChEBI" id="CHEBI:36208"/>
    </ligand>
</feature>
<dbReference type="Gene3D" id="3.40.50.10860">
    <property type="entry name" value="Leucine Dehydrogenase, chain A, domain 1"/>
    <property type="match status" value="1"/>
</dbReference>
<dbReference type="GO" id="GO:0008652">
    <property type="term" value="P:amino acid biosynthetic process"/>
    <property type="evidence" value="ECO:0007669"/>
    <property type="project" value="UniProtKB-KW"/>
</dbReference>
<dbReference type="GO" id="GO:0009423">
    <property type="term" value="P:chorismate biosynthetic process"/>
    <property type="evidence" value="ECO:0007669"/>
    <property type="project" value="UniProtKB-UniRule"/>
</dbReference>
<keyword evidence="4 8" id="KW-0521">NADP</keyword>
<protein>
    <recommendedName>
        <fullName evidence="2 8">Shikimate dehydrogenase (NADP(+))</fullName>
        <shortName evidence="8">SDH</shortName>
        <ecNumber evidence="2 8">1.1.1.25</ecNumber>
    </recommendedName>
</protein>
<dbReference type="RefSeq" id="WP_118920353.1">
    <property type="nucleotide sequence ID" value="NZ_QWEG01000005.1"/>
</dbReference>
<comment type="similarity">
    <text evidence="8">Belongs to the shikimate dehydrogenase family.</text>
</comment>
<feature type="binding site" evidence="8">
    <location>
        <position position="218"/>
    </location>
    <ligand>
        <name>NADP(+)</name>
        <dbReference type="ChEBI" id="CHEBI:58349"/>
    </ligand>
</feature>
<dbReference type="InterPro" id="IPR022893">
    <property type="entry name" value="Shikimate_DH_fam"/>
</dbReference>
<keyword evidence="6 8" id="KW-0057">Aromatic amino acid biosynthesis</keyword>
<dbReference type="PANTHER" id="PTHR21089">
    <property type="entry name" value="SHIKIMATE DEHYDROGENASE"/>
    <property type="match status" value="1"/>
</dbReference>
<feature type="binding site" evidence="8">
    <location>
        <position position="62"/>
    </location>
    <ligand>
        <name>shikimate</name>
        <dbReference type="ChEBI" id="CHEBI:36208"/>
    </ligand>
</feature>
<dbReference type="HAMAP" id="MF_00222">
    <property type="entry name" value="Shikimate_DH_AroE"/>
    <property type="match status" value="1"/>
</dbReference>
<evidence type="ECO:0000256" key="5">
    <source>
        <dbReference type="ARBA" id="ARBA00023002"/>
    </source>
</evidence>
<feature type="domain" description="SDH C-terminal" evidence="11">
    <location>
        <begin position="241"/>
        <end position="271"/>
    </location>
</feature>
<comment type="caution">
    <text evidence="12">The sequence shown here is derived from an EMBL/GenBank/DDBJ whole genome shotgun (WGS) entry which is preliminary data.</text>
</comment>
<dbReference type="Proteomes" id="UP000284416">
    <property type="component" value="Unassembled WGS sequence"/>
</dbReference>
<feature type="active site" description="Proton acceptor" evidence="8">
    <location>
        <position position="66"/>
    </location>
</feature>
<dbReference type="Gene3D" id="3.40.50.720">
    <property type="entry name" value="NAD(P)-binding Rossmann-like Domain"/>
    <property type="match status" value="1"/>
</dbReference>
<keyword evidence="5 8" id="KW-0560">Oxidoreductase</keyword>
<feature type="binding site" evidence="8">
    <location>
        <position position="102"/>
    </location>
    <ligand>
        <name>shikimate</name>
        <dbReference type="ChEBI" id="CHEBI:36208"/>
    </ligand>
</feature>
<organism evidence="12 13">
    <name type="scientific">Neobacillus notoginsengisoli</name>
    <dbReference type="NCBI Taxonomy" id="1578198"/>
    <lineage>
        <taxon>Bacteria</taxon>
        <taxon>Bacillati</taxon>
        <taxon>Bacillota</taxon>
        <taxon>Bacilli</taxon>
        <taxon>Bacillales</taxon>
        <taxon>Bacillaceae</taxon>
        <taxon>Neobacillus</taxon>
    </lineage>
</organism>
<dbReference type="InterPro" id="IPR041121">
    <property type="entry name" value="SDH_C"/>
</dbReference>
<evidence type="ECO:0000259" key="11">
    <source>
        <dbReference type="Pfam" id="PF18317"/>
    </source>
</evidence>
<evidence type="ECO:0000256" key="7">
    <source>
        <dbReference type="ARBA" id="ARBA00049442"/>
    </source>
</evidence>
<dbReference type="GO" id="GO:0050661">
    <property type="term" value="F:NADP binding"/>
    <property type="evidence" value="ECO:0007669"/>
    <property type="project" value="InterPro"/>
</dbReference>
<reference evidence="12 13" key="1">
    <citation type="journal article" date="2017" name="Int. J. Syst. Evol. Microbiol.">
        <title>Bacillus notoginsengisoli sp. nov., a novel bacterium isolated from the rhizosphere of Panax notoginseng.</title>
        <authorList>
            <person name="Zhang M.Y."/>
            <person name="Cheng J."/>
            <person name="Cai Y."/>
            <person name="Zhang T.Y."/>
            <person name="Wu Y.Y."/>
            <person name="Manikprabhu D."/>
            <person name="Li W.J."/>
            <person name="Zhang Y.X."/>
        </authorList>
    </citation>
    <scope>NUCLEOTIDE SEQUENCE [LARGE SCALE GENOMIC DNA]</scope>
    <source>
        <strain evidence="12 13">JCM 30743</strain>
    </source>
</reference>
<proteinExistence type="inferred from homology"/>
<evidence type="ECO:0000256" key="1">
    <source>
        <dbReference type="ARBA" id="ARBA00004871"/>
    </source>
</evidence>
<gene>
    <name evidence="8 12" type="primary">aroE</name>
    <name evidence="12" type="ORF">D1B31_08500</name>
</gene>
<feature type="binding site" evidence="8">
    <location>
        <begin position="126"/>
        <end position="130"/>
    </location>
    <ligand>
        <name>NADP(+)</name>
        <dbReference type="ChEBI" id="CHEBI:58349"/>
    </ligand>
</feature>
<comment type="pathway">
    <text evidence="1 8">Metabolic intermediate biosynthesis; chorismate biosynthesis; chorismate from D-erythrose 4-phosphate and phosphoenolpyruvate: step 4/7.</text>
</comment>
<dbReference type="InterPro" id="IPR011342">
    <property type="entry name" value="Shikimate_DH"/>
</dbReference>
<feature type="domain" description="Quinate/shikimate 5-dehydrogenase/glutamyl-tRNA reductase" evidence="9">
    <location>
        <begin position="118"/>
        <end position="192"/>
    </location>
</feature>
<comment type="catalytic activity">
    <reaction evidence="7 8">
        <text>shikimate + NADP(+) = 3-dehydroshikimate + NADPH + H(+)</text>
        <dbReference type="Rhea" id="RHEA:17737"/>
        <dbReference type="ChEBI" id="CHEBI:15378"/>
        <dbReference type="ChEBI" id="CHEBI:16630"/>
        <dbReference type="ChEBI" id="CHEBI:36208"/>
        <dbReference type="ChEBI" id="CHEBI:57783"/>
        <dbReference type="ChEBI" id="CHEBI:58349"/>
        <dbReference type="EC" id="1.1.1.25"/>
    </reaction>
</comment>
<evidence type="ECO:0000256" key="3">
    <source>
        <dbReference type="ARBA" id="ARBA00022605"/>
    </source>
</evidence>
<evidence type="ECO:0000256" key="6">
    <source>
        <dbReference type="ARBA" id="ARBA00023141"/>
    </source>
</evidence>
<dbReference type="GO" id="GO:0005829">
    <property type="term" value="C:cytosol"/>
    <property type="evidence" value="ECO:0007669"/>
    <property type="project" value="TreeGrafter"/>
</dbReference>
<dbReference type="Pfam" id="PF08501">
    <property type="entry name" value="Shikimate_dh_N"/>
    <property type="match status" value="1"/>
</dbReference>
<dbReference type="AlphaFoldDB" id="A0A417YUJ4"/>
<feature type="binding site" evidence="8">
    <location>
        <begin position="15"/>
        <end position="17"/>
    </location>
    <ligand>
        <name>shikimate</name>
        <dbReference type="ChEBI" id="CHEBI:36208"/>
    </ligand>
</feature>
<dbReference type="GO" id="GO:0004764">
    <property type="term" value="F:shikimate 3-dehydrogenase (NADP+) activity"/>
    <property type="evidence" value="ECO:0007669"/>
    <property type="project" value="UniProtKB-UniRule"/>
</dbReference>
<dbReference type="InterPro" id="IPR013708">
    <property type="entry name" value="Shikimate_DH-bd_N"/>
</dbReference>
<feature type="binding site" evidence="8">
    <location>
        <position position="241"/>
    </location>
    <ligand>
        <name>NADP(+)</name>
        <dbReference type="ChEBI" id="CHEBI:58349"/>
    </ligand>
</feature>
<dbReference type="GO" id="GO:0019632">
    <property type="term" value="P:shikimate metabolic process"/>
    <property type="evidence" value="ECO:0007669"/>
    <property type="project" value="InterPro"/>
</dbReference>
<feature type="binding site" evidence="8">
    <location>
        <position position="220"/>
    </location>
    <ligand>
        <name>shikimate</name>
        <dbReference type="ChEBI" id="CHEBI:36208"/>
    </ligand>
</feature>
<evidence type="ECO:0000259" key="10">
    <source>
        <dbReference type="Pfam" id="PF08501"/>
    </source>
</evidence>
<dbReference type="SUPFAM" id="SSF51735">
    <property type="entry name" value="NAD(P)-binding Rossmann-fold domains"/>
    <property type="match status" value="1"/>
</dbReference>
<dbReference type="Pfam" id="PF18317">
    <property type="entry name" value="SDH_C"/>
    <property type="match status" value="1"/>
</dbReference>
<evidence type="ECO:0000259" key="9">
    <source>
        <dbReference type="Pfam" id="PF01488"/>
    </source>
</evidence>
<dbReference type="PANTHER" id="PTHR21089:SF1">
    <property type="entry name" value="BIFUNCTIONAL 3-DEHYDROQUINATE DEHYDRATASE_SHIKIMATE DEHYDROGENASE, CHLOROPLASTIC"/>
    <property type="match status" value="1"/>
</dbReference>
<dbReference type="NCBIfam" id="NF001319">
    <property type="entry name" value="PRK00258.3-3"/>
    <property type="match status" value="1"/>
</dbReference>
<dbReference type="InterPro" id="IPR006151">
    <property type="entry name" value="Shikm_DH/Glu-tRNA_Rdtase"/>
</dbReference>
<name>A0A417YUJ4_9BACI</name>
<comment type="function">
    <text evidence="8">Involved in the biosynthesis of the chorismate, which leads to the biosynthesis of aromatic amino acids. Catalyzes the reversible NADPH linked reduction of 3-dehydroshikimate (DHSA) to yield shikimate (SA).</text>
</comment>
<keyword evidence="13" id="KW-1185">Reference proteome</keyword>
<feature type="domain" description="Shikimate dehydrogenase substrate binding N-terminal" evidence="10">
    <location>
        <begin position="7"/>
        <end position="89"/>
    </location>
</feature>
<keyword evidence="3 8" id="KW-0028">Amino-acid biosynthesis</keyword>
<dbReference type="UniPathway" id="UPA00053">
    <property type="reaction ID" value="UER00087"/>
</dbReference>
<evidence type="ECO:0000256" key="2">
    <source>
        <dbReference type="ARBA" id="ARBA00012962"/>
    </source>
</evidence>
<dbReference type="InterPro" id="IPR046346">
    <property type="entry name" value="Aminoacid_DH-like_N_sf"/>
</dbReference>
<evidence type="ECO:0000313" key="12">
    <source>
        <dbReference type="EMBL" id="RHW40977.1"/>
    </source>
</evidence>
<sequence>MKKFFGVIGNPIAQSISPQMHNNLFVYYGIDAHYHPFLVERGKLSEAVQGLKALGVAGFNVTVPFKTDIIPLLDWIDPLALEIGAVNTVVNKDGILLGYNTDGPGFLKSLEEELTLPKQPAILIIGAGGAARAIFFTLEKIGPSAIDLCNRSLEKAQSLAAEAKSHVPSNALTLDEAERRLNDYDLIIQTTTVGMYPEIGQLPLDPGGMNKPFSAADIIYNPYETEFLKRCRLRGAKTVNGIGMFVYQGALAFELWTGVEPDSERMRRTVLNQLGGATC</sequence>
<comment type="subunit">
    <text evidence="8">Homodimer.</text>
</comment>
<dbReference type="EMBL" id="QWEG01000005">
    <property type="protein sequence ID" value="RHW40977.1"/>
    <property type="molecule type" value="Genomic_DNA"/>
</dbReference>
<dbReference type="InterPro" id="IPR036291">
    <property type="entry name" value="NAD(P)-bd_dom_sf"/>
</dbReference>
<evidence type="ECO:0000256" key="4">
    <source>
        <dbReference type="ARBA" id="ARBA00022857"/>
    </source>
</evidence>
<dbReference type="EC" id="1.1.1.25" evidence="2 8"/>
<dbReference type="GO" id="GO:0009073">
    <property type="term" value="P:aromatic amino acid family biosynthetic process"/>
    <property type="evidence" value="ECO:0007669"/>
    <property type="project" value="UniProtKB-KW"/>
</dbReference>
<dbReference type="Pfam" id="PF01488">
    <property type="entry name" value="Shikimate_DH"/>
    <property type="match status" value="1"/>
</dbReference>
<dbReference type="CDD" id="cd01065">
    <property type="entry name" value="NAD_bind_Shikimate_DH"/>
    <property type="match status" value="1"/>
</dbReference>
<comment type="caution">
    <text evidence="8">Lacks conserved residue(s) required for the propagation of feature annotation.</text>
</comment>
<evidence type="ECO:0000256" key="8">
    <source>
        <dbReference type="HAMAP-Rule" id="MF_00222"/>
    </source>
</evidence>
<dbReference type="SUPFAM" id="SSF53223">
    <property type="entry name" value="Aminoacid dehydrogenase-like, N-terminal domain"/>
    <property type="match status" value="1"/>
</dbReference>
<feature type="binding site" evidence="8">
    <location>
        <position position="87"/>
    </location>
    <ligand>
        <name>shikimate</name>
        <dbReference type="ChEBI" id="CHEBI:36208"/>
    </ligand>
</feature>
<evidence type="ECO:0000313" key="13">
    <source>
        <dbReference type="Proteomes" id="UP000284416"/>
    </source>
</evidence>
<accession>A0A417YUJ4</accession>